<evidence type="ECO:0000313" key="2">
    <source>
        <dbReference type="Proteomes" id="UP000688137"/>
    </source>
</evidence>
<evidence type="ECO:0000313" key="1">
    <source>
        <dbReference type="EMBL" id="CAD8046170.1"/>
    </source>
</evidence>
<dbReference type="AlphaFoldDB" id="A0A8S1JZL5"/>
<proteinExistence type="predicted"/>
<comment type="caution">
    <text evidence="1">The sequence shown here is derived from an EMBL/GenBank/DDBJ whole genome shotgun (WGS) entry which is preliminary data.</text>
</comment>
<dbReference type="Proteomes" id="UP000688137">
    <property type="component" value="Unassembled WGS sequence"/>
</dbReference>
<keyword evidence="2" id="KW-1185">Reference proteome</keyword>
<dbReference type="OMA" id="NVQQICK"/>
<accession>A0A8S1JZL5</accession>
<organism evidence="1 2">
    <name type="scientific">Paramecium primaurelia</name>
    <dbReference type="NCBI Taxonomy" id="5886"/>
    <lineage>
        <taxon>Eukaryota</taxon>
        <taxon>Sar</taxon>
        <taxon>Alveolata</taxon>
        <taxon>Ciliophora</taxon>
        <taxon>Intramacronucleata</taxon>
        <taxon>Oligohymenophorea</taxon>
        <taxon>Peniculida</taxon>
        <taxon>Parameciidae</taxon>
        <taxon>Paramecium</taxon>
    </lineage>
</organism>
<sequence length="335" mass="39326">MQKRILNNLLQDKIYIKKQQTFRESKQINTFPILIRNKSCECQECGGGIKKQLEEYQLGQVNESKFVPKLIAQHENIKYCDISQSHELKITKNLFYLITPKKIVLQQNTSLTEQPLISPTLEQPKRNIQKLHRLIEKYDSKVESNVQQICKTMPDAISIPIQKVKIQRQKTKQYSFIRLLPLEDEDDNQNINNANSSNSQQKTPLRVQVYKELKGSSILQQLQTPIFRKSKFNKNQIIDFEDGMRKAMEKIKEMDEISNTSKMISTQINDENKTKSRGSLLLKSFLDCTRQIDKDPNNIKQLDVFLRPESRQQKQMLQSKTFSYQKVYLPKLNKK</sequence>
<reference evidence="1" key="1">
    <citation type="submission" date="2021-01" db="EMBL/GenBank/DDBJ databases">
        <authorList>
            <consortium name="Genoscope - CEA"/>
            <person name="William W."/>
        </authorList>
    </citation>
    <scope>NUCLEOTIDE SEQUENCE</scope>
</reference>
<name>A0A8S1JZL5_PARPR</name>
<protein>
    <submittedName>
        <fullName evidence="1">Uncharacterized protein</fullName>
    </submittedName>
</protein>
<gene>
    <name evidence="1" type="ORF">PPRIM_AZ9-3.1.T0100218</name>
</gene>
<dbReference type="EMBL" id="CAJJDM010000007">
    <property type="protein sequence ID" value="CAD8046170.1"/>
    <property type="molecule type" value="Genomic_DNA"/>
</dbReference>